<dbReference type="InterPro" id="IPR000741">
    <property type="entry name" value="FBA_I"/>
</dbReference>
<dbReference type="FunFam" id="3.20.20.70:FF:000140">
    <property type="entry name" value="Fructose-bisphosphate aldolase"/>
    <property type="match status" value="1"/>
</dbReference>
<dbReference type="Gene3D" id="3.20.20.70">
    <property type="entry name" value="Aldolase class I"/>
    <property type="match status" value="1"/>
</dbReference>
<sequence>MDTQLLEKTASELVAAGKGILAADESNGTMSNRLEAVGVSASPETRNAYRANLFSANGYEKFISGVILFDETIRQKMPDGRSIPDALTSLGVYPGIKVDTGAKNLANHEGEKITEGLDGLRERCEEYFSMGARFAKWRAVIEIGDGKPSDACISTNAHALARYASICQEQGLVPIIEPEVLMAGIHDAETCYEVTSSILQATFEQCRIQGVHIPGALLKPNMIIAGNSCSEQISREKVAQMTVDCLTEQVPNDLPGIVFLSGGQSDEDATAHLNLMNSMTINHPWQLSYSFGRALLANALKTWATGDNEGSRSVFLHRSKMNSLARTGDWSSELENK</sequence>
<reference evidence="7" key="1">
    <citation type="submission" date="2014-11" db="EMBL/GenBank/DDBJ databases">
        <authorList>
            <person name="Tripathy S."/>
        </authorList>
    </citation>
    <scope>NUCLEOTIDE SEQUENCE</scope>
</reference>
<comment type="catalytic activity">
    <reaction evidence="1">
        <text>beta-D-fructose 1,6-bisphosphate = D-glyceraldehyde 3-phosphate + dihydroxyacetone phosphate</text>
        <dbReference type="Rhea" id="RHEA:14729"/>
        <dbReference type="ChEBI" id="CHEBI:32966"/>
        <dbReference type="ChEBI" id="CHEBI:57642"/>
        <dbReference type="ChEBI" id="CHEBI:59776"/>
        <dbReference type="EC" id="4.1.2.13"/>
    </reaction>
</comment>
<dbReference type="Pfam" id="PF00274">
    <property type="entry name" value="Glycolytic"/>
    <property type="match status" value="1"/>
</dbReference>
<evidence type="ECO:0000256" key="2">
    <source>
        <dbReference type="ARBA" id="ARBA00004714"/>
    </source>
</evidence>
<dbReference type="InterPro" id="IPR013785">
    <property type="entry name" value="Aldolase_TIM"/>
</dbReference>
<evidence type="ECO:0000256" key="1">
    <source>
        <dbReference type="ARBA" id="ARBA00000441"/>
    </source>
</evidence>
<evidence type="ECO:0000313" key="7">
    <source>
        <dbReference type="EMBL" id="AKQ06028.1"/>
    </source>
</evidence>
<comment type="pathway">
    <text evidence="2">Carbohydrate degradation; glycolysis; D-glyceraldehyde 3-phosphate and glycerone phosphate from D-glucose: step 4/4.</text>
</comment>
<accession>A0A0R7K1Z9</accession>
<evidence type="ECO:0000256" key="5">
    <source>
        <dbReference type="ARBA" id="ARBA00023152"/>
    </source>
</evidence>
<evidence type="ECO:0000256" key="4">
    <source>
        <dbReference type="ARBA" id="ARBA00013068"/>
    </source>
</evidence>
<reference evidence="7" key="2">
    <citation type="journal article" date="2015" name="ISME J.">
        <title>A new class of marine Euryarchaeota group II from the Mediterranean deep chlorophyll maximum.</title>
        <authorList>
            <person name="Martin-Cuadrado A.B."/>
            <person name="Garcia-Heredia I."/>
            <person name="Molto A.G."/>
            <person name="Lopez-Ubeda R."/>
            <person name="Kimes N."/>
            <person name="Lopez-Garcia P."/>
            <person name="Moreira D."/>
            <person name="Rodriguez-Valera F."/>
        </authorList>
    </citation>
    <scope>NUCLEOTIDE SEQUENCE</scope>
</reference>
<dbReference type="PANTHER" id="PTHR11627">
    <property type="entry name" value="FRUCTOSE-BISPHOSPHATE ALDOLASE"/>
    <property type="match status" value="1"/>
</dbReference>
<evidence type="ECO:0000256" key="3">
    <source>
        <dbReference type="ARBA" id="ARBA00010387"/>
    </source>
</evidence>
<keyword evidence="5" id="KW-0324">Glycolysis</keyword>
<dbReference type="EC" id="4.1.2.13" evidence="4"/>
<proteinExistence type="inferred from homology"/>
<dbReference type="SUPFAM" id="SSF51569">
    <property type="entry name" value="Aldolase"/>
    <property type="match status" value="1"/>
</dbReference>
<keyword evidence="6" id="KW-0456">Lyase</keyword>
<evidence type="ECO:0000256" key="6">
    <source>
        <dbReference type="ARBA" id="ARBA00023239"/>
    </source>
</evidence>
<dbReference type="EMBL" id="KP211915">
    <property type="protein sequence ID" value="AKQ06028.1"/>
    <property type="molecule type" value="Genomic_DNA"/>
</dbReference>
<dbReference type="AlphaFoldDB" id="A0A0R7K1Z9"/>
<dbReference type="UniPathway" id="UPA00109">
    <property type="reaction ID" value="UER00183"/>
</dbReference>
<protein>
    <recommendedName>
        <fullName evidence="4">fructose-bisphosphate aldolase</fullName>
        <ecNumber evidence="4">4.1.2.13</ecNumber>
    </recommendedName>
</protein>
<name>A0A0R7K1Z9_9ARCH</name>
<dbReference type="NCBIfam" id="NF033379">
    <property type="entry name" value="FrucBisAld_I"/>
    <property type="match status" value="1"/>
</dbReference>
<dbReference type="GO" id="GO:0004332">
    <property type="term" value="F:fructose-bisphosphate aldolase activity"/>
    <property type="evidence" value="ECO:0007669"/>
    <property type="project" value="UniProtKB-EC"/>
</dbReference>
<organism evidence="7">
    <name type="scientific">uncultured Poseidoniia archaeon</name>
    <dbReference type="NCBI Taxonomy" id="1697135"/>
    <lineage>
        <taxon>Archaea</taxon>
        <taxon>Methanobacteriati</taxon>
        <taxon>Thermoplasmatota</taxon>
        <taxon>Candidatus Poseidoniia</taxon>
        <taxon>environmental samples</taxon>
    </lineage>
</organism>
<comment type="similarity">
    <text evidence="3">Belongs to the class I fructose-bisphosphate aldolase family.</text>
</comment>
<dbReference type="GO" id="GO:0006096">
    <property type="term" value="P:glycolytic process"/>
    <property type="evidence" value="ECO:0007669"/>
    <property type="project" value="UniProtKB-UniPathway"/>
</dbReference>